<reference evidence="1 2" key="1">
    <citation type="submission" date="2018-10" db="EMBL/GenBank/DDBJ databases">
        <title>Genomic Encyclopedia of Archaeal and Bacterial Type Strains, Phase II (KMG-II): from individual species to whole genera.</title>
        <authorList>
            <person name="Goeker M."/>
        </authorList>
    </citation>
    <scope>NUCLEOTIDE SEQUENCE [LARGE SCALE GENOMIC DNA]</scope>
    <source>
        <strain evidence="1 2">DSM 19727</strain>
    </source>
</reference>
<keyword evidence="2" id="KW-1185">Reference proteome</keyword>
<dbReference type="AlphaFoldDB" id="A0A3L9ZHX2"/>
<evidence type="ECO:0000313" key="2">
    <source>
        <dbReference type="Proteomes" id="UP000280368"/>
    </source>
</evidence>
<dbReference type="PROSITE" id="PS51257">
    <property type="entry name" value="PROKAR_LIPOPROTEIN"/>
    <property type="match status" value="1"/>
</dbReference>
<gene>
    <name evidence="1" type="ORF">BC961_2954</name>
</gene>
<protein>
    <submittedName>
        <fullName evidence="1">Uncharacterized protein</fullName>
    </submittedName>
</protein>
<dbReference type="Proteomes" id="UP000280368">
    <property type="component" value="Unassembled WGS sequence"/>
</dbReference>
<name>A0A3L9ZHX2_9FLAO</name>
<proteinExistence type="predicted"/>
<dbReference type="EMBL" id="REFH01000013">
    <property type="protein sequence ID" value="RMA72551.1"/>
    <property type="molecule type" value="Genomic_DNA"/>
</dbReference>
<evidence type="ECO:0000313" key="1">
    <source>
        <dbReference type="EMBL" id="RMA72551.1"/>
    </source>
</evidence>
<sequence>MSMIKVNLKIFSVLTFLLLVSCTKNIWLSNGVLRPKNPKFTMSKENFTPTPLLNTEYLYTYIGKSKYENSTLKSFIGFYPDGRMILFAIEDSNVSKIDSISSWKNASRIGYFKTIDDKLEYQYYEQYGGGEYINQKAVLKKDTIIKFKTFRMLTKKEVRYDTLVLSKYKLR</sequence>
<accession>A0A3L9ZHX2</accession>
<organism evidence="1 2">
    <name type="scientific">Flavobacterium weaverense</name>
    <dbReference type="NCBI Taxonomy" id="271156"/>
    <lineage>
        <taxon>Bacteria</taxon>
        <taxon>Pseudomonadati</taxon>
        <taxon>Bacteroidota</taxon>
        <taxon>Flavobacteriia</taxon>
        <taxon>Flavobacteriales</taxon>
        <taxon>Flavobacteriaceae</taxon>
        <taxon>Flavobacterium</taxon>
    </lineage>
</organism>
<comment type="caution">
    <text evidence="1">The sequence shown here is derived from an EMBL/GenBank/DDBJ whole genome shotgun (WGS) entry which is preliminary data.</text>
</comment>